<dbReference type="EMBL" id="JARBJD010000094">
    <property type="protein sequence ID" value="KAK2953243.1"/>
    <property type="molecule type" value="Genomic_DNA"/>
</dbReference>
<feature type="compositionally biased region" description="Basic and acidic residues" evidence="1">
    <location>
        <begin position="144"/>
        <end position="156"/>
    </location>
</feature>
<evidence type="ECO:0000313" key="2">
    <source>
        <dbReference type="EMBL" id="KAK2953243.1"/>
    </source>
</evidence>
<feature type="region of interest" description="Disordered" evidence="1">
    <location>
        <begin position="79"/>
        <end position="109"/>
    </location>
</feature>
<sequence length="204" mass="22498">MLGWLKHTKTVDSSLIGPDSFRAVMMQWLRNARDEKEVAVVWESTRESESPCTPVPFRIVGMVASSSLRLPILSFATPNTPPASPFDLPPDQPTQPSLTQHATQQYPSQSESQLLFVFNLYRAREFARDEDRMGSSQPLDTPPEGERGDTPSERKGNAKVTADEAFVLLQNLIGIGHDVCLSASHLFSATSTGQTDLSLAQRLN</sequence>
<gene>
    <name evidence="2" type="ORF">BLNAU_11869</name>
</gene>
<name>A0ABQ9XLD5_9EUKA</name>
<feature type="region of interest" description="Disordered" evidence="1">
    <location>
        <begin position="128"/>
        <end position="158"/>
    </location>
</feature>
<comment type="caution">
    <text evidence="2">The sequence shown here is derived from an EMBL/GenBank/DDBJ whole genome shotgun (WGS) entry which is preliminary data.</text>
</comment>
<reference evidence="2 3" key="1">
    <citation type="journal article" date="2022" name="bioRxiv">
        <title>Genomics of Preaxostyla Flagellates Illuminates Evolutionary Transitions and the Path Towards Mitochondrial Loss.</title>
        <authorList>
            <person name="Novak L.V.F."/>
            <person name="Treitli S.C."/>
            <person name="Pyrih J."/>
            <person name="Halakuc P."/>
            <person name="Pipaliya S.V."/>
            <person name="Vacek V."/>
            <person name="Brzon O."/>
            <person name="Soukal P."/>
            <person name="Eme L."/>
            <person name="Dacks J.B."/>
            <person name="Karnkowska A."/>
            <person name="Elias M."/>
            <person name="Hampl V."/>
        </authorList>
    </citation>
    <scope>NUCLEOTIDE SEQUENCE [LARGE SCALE GENOMIC DNA]</scope>
    <source>
        <strain evidence="2">NAU3</strain>
        <tissue evidence="2">Gut</tissue>
    </source>
</reference>
<keyword evidence="3" id="KW-1185">Reference proteome</keyword>
<evidence type="ECO:0000313" key="3">
    <source>
        <dbReference type="Proteomes" id="UP001281761"/>
    </source>
</evidence>
<evidence type="ECO:0000256" key="1">
    <source>
        <dbReference type="SAM" id="MobiDB-lite"/>
    </source>
</evidence>
<feature type="compositionally biased region" description="Pro residues" evidence="1">
    <location>
        <begin position="79"/>
        <end position="93"/>
    </location>
</feature>
<organism evidence="2 3">
    <name type="scientific">Blattamonas nauphoetae</name>
    <dbReference type="NCBI Taxonomy" id="2049346"/>
    <lineage>
        <taxon>Eukaryota</taxon>
        <taxon>Metamonada</taxon>
        <taxon>Preaxostyla</taxon>
        <taxon>Oxymonadida</taxon>
        <taxon>Blattamonas</taxon>
    </lineage>
</organism>
<dbReference type="Proteomes" id="UP001281761">
    <property type="component" value="Unassembled WGS sequence"/>
</dbReference>
<proteinExistence type="predicted"/>
<feature type="compositionally biased region" description="Polar residues" evidence="1">
    <location>
        <begin position="94"/>
        <end position="109"/>
    </location>
</feature>
<accession>A0ABQ9XLD5</accession>
<protein>
    <submittedName>
        <fullName evidence="2">Uncharacterized protein</fullName>
    </submittedName>
</protein>